<dbReference type="InterPro" id="IPR012495">
    <property type="entry name" value="TadE-like_dom"/>
</dbReference>
<dbReference type="EMBL" id="FCNV02000012">
    <property type="protein sequence ID" value="SAL43517.1"/>
    <property type="molecule type" value="Genomic_DNA"/>
</dbReference>
<organism evidence="4 5">
    <name type="scientific">Caballeronia concitans</name>
    <dbReference type="NCBI Taxonomy" id="1777133"/>
    <lineage>
        <taxon>Bacteria</taxon>
        <taxon>Pseudomonadati</taxon>
        <taxon>Pseudomonadota</taxon>
        <taxon>Betaproteobacteria</taxon>
        <taxon>Burkholderiales</taxon>
        <taxon>Burkholderiaceae</taxon>
        <taxon>Caballeronia</taxon>
    </lineage>
</organism>
<feature type="transmembrane region" description="Helical" evidence="2">
    <location>
        <begin position="36"/>
        <end position="58"/>
    </location>
</feature>
<evidence type="ECO:0000313" key="5">
    <source>
        <dbReference type="Proteomes" id="UP000198263"/>
    </source>
</evidence>
<keyword evidence="2" id="KW-0472">Membrane</keyword>
<name>A0A658R371_9BURK</name>
<sequence>MKPDARHPSLLHRSNAGKSRGRRASVKENGSVAIEFVIVLPFLLLVLVGIIDVTLMLYDKAAITNAARVAARAGTCVSVPPLTKSQISATATAALSGVLLSGRSSNVPTVTVNQPNGTATGSPLSVTVSYPYQGLFVGSAFTTLTGPISLSATAVMNYE</sequence>
<keyword evidence="2" id="KW-1133">Transmembrane helix</keyword>
<protein>
    <submittedName>
        <fullName evidence="4">TadE family protein</fullName>
    </submittedName>
</protein>
<keyword evidence="2" id="KW-0812">Transmembrane</keyword>
<keyword evidence="5" id="KW-1185">Reference proteome</keyword>
<comment type="caution">
    <text evidence="4">The sequence shown here is derived from an EMBL/GenBank/DDBJ whole genome shotgun (WGS) entry which is preliminary data.</text>
</comment>
<accession>A0A658R371</accession>
<feature type="domain" description="TadE-like" evidence="3">
    <location>
        <begin position="30"/>
        <end position="72"/>
    </location>
</feature>
<dbReference type="RefSeq" id="WP_084593150.1">
    <property type="nucleotide sequence ID" value="NZ_FCNV02000012.1"/>
</dbReference>
<dbReference type="OrthoDB" id="6165442at2"/>
<evidence type="ECO:0000256" key="2">
    <source>
        <dbReference type="SAM" id="Phobius"/>
    </source>
</evidence>
<dbReference type="Pfam" id="PF07811">
    <property type="entry name" value="TadE"/>
    <property type="match status" value="1"/>
</dbReference>
<dbReference type="AlphaFoldDB" id="A0A658R371"/>
<evidence type="ECO:0000313" key="4">
    <source>
        <dbReference type="EMBL" id="SAL43517.1"/>
    </source>
</evidence>
<feature type="region of interest" description="Disordered" evidence="1">
    <location>
        <begin position="1"/>
        <end position="24"/>
    </location>
</feature>
<gene>
    <name evidence="4" type="ORF">AWB72_04576</name>
</gene>
<proteinExistence type="predicted"/>
<evidence type="ECO:0000256" key="1">
    <source>
        <dbReference type="SAM" id="MobiDB-lite"/>
    </source>
</evidence>
<reference evidence="4 5" key="1">
    <citation type="submission" date="2016-01" db="EMBL/GenBank/DDBJ databases">
        <authorList>
            <person name="Peeters C."/>
        </authorList>
    </citation>
    <scope>NUCLEOTIDE SEQUENCE [LARGE SCALE GENOMIC DNA]</scope>
    <source>
        <strain evidence="4">LMG 29315</strain>
    </source>
</reference>
<evidence type="ECO:0000259" key="3">
    <source>
        <dbReference type="Pfam" id="PF07811"/>
    </source>
</evidence>
<dbReference type="Proteomes" id="UP000198263">
    <property type="component" value="Unassembled WGS sequence"/>
</dbReference>